<feature type="domain" description="BPG-independent PGAM N-terminal" evidence="13">
    <location>
        <begin position="84"/>
        <end position="296"/>
    </location>
</feature>
<feature type="binding site" evidence="11">
    <location>
        <position position="64"/>
    </location>
    <ligand>
        <name>Mn(2+)</name>
        <dbReference type="ChEBI" id="CHEBI:29035"/>
        <label>2</label>
    </ligand>
</feature>
<evidence type="ECO:0000256" key="10">
    <source>
        <dbReference type="PIRSR" id="PIRSR001492-2"/>
    </source>
</evidence>
<evidence type="ECO:0000259" key="12">
    <source>
        <dbReference type="Pfam" id="PF01676"/>
    </source>
</evidence>
<organism evidence="14">
    <name type="scientific">Cyanoptyche gloeocystis</name>
    <dbReference type="NCBI Taxonomy" id="77922"/>
    <lineage>
        <taxon>Eukaryota</taxon>
        <taxon>Glaucocystophyceae</taxon>
        <taxon>Glaucocystophyceae incertae sedis</taxon>
        <taxon>Cyanoptyche</taxon>
    </lineage>
</organism>
<dbReference type="HAMAP" id="MF_01038">
    <property type="entry name" value="GpmI"/>
    <property type="match status" value="1"/>
</dbReference>
<protein>
    <recommendedName>
        <fullName evidence="4">phosphoglycerate mutase (2,3-diphosphoglycerate-independent)</fullName>
        <ecNumber evidence="4">5.4.2.12</ecNumber>
    </recommendedName>
</protein>
<dbReference type="InterPro" id="IPR006124">
    <property type="entry name" value="Metalloenzyme"/>
</dbReference>
<feature type="binding site" evidence="11">
    <location>
        <position position="404"/>
    </location>
    <ligand>
        <name>Mn(2+)</name>
        <dbReference type="ChEBI" id="CHEBI:29035"/>
        <label>1</label>
    </ligand>
</feature>
<evidence type="ECO:0000256" key="5">
    <source>
        <dbReference type="ARBA" id="ARBA00022723"/>
    </source>
</evidence>
<evidence type="ECO:0000313" key="14">
    <source>
        <dbReference type="EMBL" id="CAD9552654.1"/>
    </source>
</evidence>
<feature type="binding site" evidence="10">
    <location>
        <position position="193"/>
    </location>
    <ligand>
        <name>substrate</name>
    </ligand>
</feature>
<dbReference type="Pfam" id="PF01676">
    <property type="entry name" value="Metalloenzyme"/>
    <property type="match status" value="1"/>
</dbReference>
<keyword evidence="6" id="KW-0324">Glycolysis</keyword>
<comment type="similarity">
    <text evidence="3">Belongs to the BPG-independent phosphoglycerate mutase family.</text>
</comment>
<keyword evidence="5 11" id="KW-0479">Metal-binding</keyword>
<dbReference type="InterPro" id="IPR005995">
    <property type="entry name" value="Pgm_bpd_ind"/>
</dbReference>
<feature type="binding site" evidence="10">
    <location>
        <position position="125"/>
    </location>
    <ligand>
        <name>substrate</name>
    </ligand>
</feature>
<gene>
    <name evidence="14" type="ORF">CGLO1086_LOCUS895</name>
</gene>
<feature type="binding site" evidence="10">
    <location>
        <position position="187"/>
    </location>
    <ligand>
        <name>substrate</name>
    </ligand>
</feature>
<dbReference type="InterPro" id="IPR036646">
    <property type="entry name" value="PGAM_B_sf"/>
</dbReference>
<evidence type="ECO:0000256" key="1">
    <source>
        <dbReference type="ARBA" id="ARBA00001936"/>
    </source>
</evidence>
<evidence type="ECO:0000256" key="8">
    <source>
        <dbReference type="ARBA" id="ARBA00023235"/>
    </source>
</evidence>
<dbReference type="NCBIfam" id="TIGR01307">
    <property type="entry name" value="pgm_bpd_ind"/>
    <property type="match status" value="1"/>
</dbReference>
<dbReference type="SUPFAM" id="SSF53649">
    <property type="entry name" value="Alkaline phosphatase-like"/>
    <property type="match status" value="1"/>
</dbReference>
<dbReference type="AlphaFoldDB" id="A0A7S2JMY2"/>
<feature type="binding site" evidence="11">
    <location>
        <position position="400"/>
    </location>
    <ligand>
        <name>Mn(2+)</name>
        <dbReference type="ChEBI" id="CHEBI:29035"/>
        <label>1</label>
    </ligand>
</feature>
<evidence type="ECO:0000256" key="7">
    <source>
        <dbReference type="ARBA" id="ARBA00023211"/>
    </source>
</evidence>
<dbReference type="PANTHER" id="PTHR31637">
    <property type="entry name" value="2,3-BISPHOSPHOGLYCERATE-INDEPENDENT PHOSPHOGLYCERATE MUTASE"/>
    <property type="match status" value="1"/>
</dbReference>
<dbReference type="GO" id="GO:0004619">
    <property type="term" value="F:phosphoglycerate mutase activity"/>
    <property type="evidence" value="ECO:0007669"/>
    <property type="project" value="UniProtKB-EC"/>
</dbReference>
<feature type="binding site" evidence="10">
    <location>
        <begin position="260"/>
        <end position="263"/>
    </location>
    <ligand>
        <name>substrate</name>
    </ligand>
</feature>
<dbReference type="PIRSF" id="PIRSF001492">
    <property type="entry name" value="IPGAM"/>
    <property type="match status" value="1"/>
</dbReference>
<sequence length="509" mass="56083">MAEVKRKACLIVIDGWGISPDSYGNAILAAKTPVMDGFKKDANWAEVEASGLAVGLPEGLMGNSEVGHLTIGAGQVQYQDLVRVNLAVKNGSLQKNPALVAAFDNAKAKNGRVHFLGLLSDGGVHSHIDHLFALLKYAKEAGVPEAYVQCFMDGRDTPPDSGMTYIEKLENYIKQLGYGKIGTIMGRFYAMDRDKRWDRVKVSYEGLIAGRGEDVGGKTALEVVKSRYEAKELDEFLKPIIVDKNGLIKDNDTMIYFDFRSDRMREPVETFGVKRNFETDVPIPEGLHIVQFTQYSSSFPFPIVFPQQKLENVLSEWISKQGLVQFHTAETEKYAHVTFFFNGGREEAFPNEDRKLVPSPKVPTYDLEPKMNAAGVAKEMVDALATKKYPLVLCNFAPPDMVGHTGKFDKAVIAVEETDRCIGLIRDACKENDYVLLITADHGNAEVMLTSEGQPVTSHTSNPVPFVVYDPQGQLKYSRTTGGLVDVSPTILTVMGLPVPAEMMGSSLI</sequence>
<evidence type="ECO:0000256" key="9">
    <source>
        <dbReference type="PIRSR" id="PIRSR001492-1"/>
    </source>
</evidence>
<dbReference type="FunFam" id="3.40.1450.10:FF:000002">
    <property type="entry name" value="2,3-bisphosphoglycerate-independent phosphoglycerate mutase"/>
    <property type="match status" value="1"/>
</dbReference>
<feature type="binding site" evidence="11">
    <location>
        <position position="441"/>
    </location>
    <ligand>
        <name>Mn(2+)</name>
        <dbReference type="ChEBI" id="CHEBI:29035"/>
        <label>2</label>
    </ligand>
</feature>
<dbReference type="UniPathway" id="UPA00109">
    <property type="reaction ID" value="UER00186"/>
</dbReference>
<accession>A0A7S2JMY2</accession>
<dbReference type="InterPro" id="IPR011258">
    <property type="entry name" value="BPG-indep_PGM_N"/>
</dbReference>
<name>A0A7S2JMY2_9EUKA</name>
<feature type="domain" description="Metalloenzyme" evidence="12">
    <location>
        <begin position="7"/>
        <end position="497"/>
    </location>
</feature>
<evidence type="ECO:0000256" key="4">
    <source>
        <dbReference type="ARBA" id="ARBA00012026"/>
    </source>
</evidence>
<dbReference type="EC" id="5.4.2.12" evidence="4"/>
<feature type="binding site" evidence="10">
    <location>
        <position position="333"/>
    </location>
    <ligand>
        <name>substrate</name>
    </ligand>
</feature>
<comment type="cofactor">
    <cofactor evidence="1">
        <name>Mn(2+)</name>
        <dbReference type="ChEBI" id="CHEBI:29035"/>
    </cofactor>
</comment>
<feature type="active site" description="Phosphoserine intermediate" evidence="9">
    <location>
        <position position="64"/>
    </location>
</feature>
<keyword evidence="7 11" id="KW-0464">Manganese</keyword>
<dbReference type="Gene3D" id="3.40.1450.10">
    <property type="entry name" value="BPG-independent phosphoglycerate mutase, domain B"/>
    <property type="match status" value="1"/>
</dbReference>
<evidence type="ECO:0000259" key="13">
    <source>
        <dbReference type="Pfam" id="PF06415"/>
    </source>
</evidence>
<dbReference type="GO" id="GO:0030145">
    <property type="term" value="F:manganese ion binding"/>
    <property type="evidence" value="ECO:0007669"/>
    <property type="project" value="InterPro"/>
</dbReference>
<dbReference type="PANTHER" id="PTHR31637:SF0">
    <property type="entry name" value="2,3-BISPHOSPHOGLYCERATE-INDEPENDENT PHOSPHOGLYCERATE MUTASE"/>
    <property type="match status" value="1"/>
</dbReference>
<dbReference type="InterPro" id="IPR017850">
    <property type="entry name" value="Alkaline_phosphatase_core_sf"/>
</dbReference>
<dbReference type="GO" id="GO:0005737">
    <property type="term" value="C:cytoplasm"/>
    <property type="evidence" value="ECO:0007669"/>
    <property type="project" value="InterPro"/>
</dbReference>
<reference evidence="14" key="1">
    <citation type="submission" date="2021-01" db="EMBL/GenBank/DDBJ databases">
        <authorList>
            <person name="Corre E."/>
            <person name="Pelletier E."/>
            <person name="Niang G."/>
            <person name="Scheremetjew M."/>
            <person name="Finn R."/>
            <person name="Kale V."/>
            <person name="Holt S."/>
            <person name="Cochrane G."/>
            <person name="Meng A."/>
            <person name="Brown T."/>
            <person name="Cohen L."/>
        </authorList>
    </citation>
    <scope>NUCLEOTIDE SEQUENCE</scope>
    <source>
        <strain evidence="14">SAG4.97</strain>
    </source>
</reference>
<comment type="pathway">
    <text evidence="2">Carbohydrate degradation; glycolysis; pyruvate from D-glyceraldehyde 3-phosphate: step 3/5.</text>
</comment>
<keyword evidence="8" id="KW-0413">Isomerase</keyword>
<evidence type="ECO:0000256" key="3">
    <source>
        <dbReference type="ARBA" id="ARBA00008819"/>
    </source>
</evidence>
<feature type="binding site" evidence="11">
    <location>
        <position position="14"/>
    </location>
    <ligand>
        <name>Mn(2+)</name>
        <dbReference type="ChEBI" id="CHEBI:29035"/>
        <label>2</label>
    </ligand>
</feature>
<dbReference type="GO" id="GO:0006007">
    <property type="term" value="P:glucose catabolic process"/>
    <property type="evidence" value="ECO:0007669"/>
    <property type="project" value="InterPro"/>
</dbReference>
<dbReference type="SUPFAM" id="SSF64158">
    <property type="entry name" value="2,3-Bisphosphoglycerate-independent phosphoglycerate mutase, substrate-binding domain"/>
    <property type="match status" value="1"/>
</dbReference>
<evidence type="ECO:0000256" key="6">
    <source>
        <dbReference type="ARBA" id="ARBA00023152"/>
    </source>
</evidence>
<dbReference type="CDD" id="cd16010">
    <property type="entry name" value="iPGM"/>
    <property type="match status" value="1"/>
</dbReference>
<evidence type="ECO:0000256" key="2">
    <source>
        <dbReference type="ARBA" id="ARBA00004798"/>
    </source>
</evidence>
<dbReference type="EMBL" id="HBGX01002049">
    <property type="protein sequence ID" value="CAD9552654.1"/>
    <property type="molecule type" value="Transcribed_RNA"/>
</dbReference>
<evidence type="ECO:0000256" key="11">
    <source>
        <dbReference type="PIRSR" id="PIRSR001492-3"/>
    </source>
</evidence>
<feature type="binding site" evidence="11">
    <location>
        <position position="459"/>
    </location>
    <ligand>
        <name>Mn(2+)</name>
        <dbReference type="ChEBI" id="CHEBI:29035"/>
        <label>1</label>
    </ligand>
</feature>
<feature type="binding site" evidence="10">
    <location>
        <begin position="155"/>
        <end position="156"/>
    </location>
    <ligand>
        <name>substrate</name>
    </ligand>
</feature>
<proteinExistence type="inferred from homology"/>
<dbReference type="Gene3D" id="3.40.720.10">
    <property type="entry name" value="Alkaline Phosphatase, subunit A"/>
    <property type="match status" value="1"/>
</dbReference>
<dbReference type="GO" id="GO:0006096">
    <property type="term" value="P:glycolytic process"/>
    <property type="evidence" value="ECO:0007669"/>
    <property type="project" value="UniProtKB-UniPathway"/>
</dbReference>
<feature type="binding site" evidence="11">
    <location>
        <position position="442"/>
    </location>
    <ligand>
        <name>Mn(2+)</name>
        <dbReference type="ChEBI" id="CHEBI:29035"/>
        <label>2</label>
    </ligand>
</feature>
<dbReference type="Pfam" id="PF06415">
    <property type="entry name" value="iPGM_N"/>
    <property type="match status" value="1"/>
</dbReference>